<dbReference type="Proteomes" id="UP000241771">
    <property type="component" value="Unassembled WGS sequence"/>
</dbReference>
<comment type="subcellular location">
    <subcellularLocation>
        <location evidence="1">Membrane</location>
        <topology evidence="1">Multi-pass membrane protein</topology>
    </subcellularLocation>
</comment>
<feature type="transmembrane region" description="Helical" evidence="5">
    <location>
        <begin position="12"/>
        <end position="32"/>
    </location>
</feature>
<dbReference type="Pfam" id="PF04932">
    <property type="entry name" value="Wzy_C"/>
    <property type="match status" value="1"/>
</dbReference>
<evidence type="ECO:0000256" key="3">
    <source>
        <dbReference type="ARBA" id="ARBA00022989"/>
    </source>
</evidence>
<feature type="transmembrane region" description="Helical" evidence="5">
    <location>
        <begin position="235"/>
        <end position="254"/>
    </location>
</feature>
<feature type="transmembrane region" description="Helical" evidence="5">
    <location>
        <begin position="187"/>
        <end position="206"/>
    </location>
</feature>
<name>A0A2T3NSQ7_9GAMM</name>
<evidence type="ECO:0000256" key="2">
    <source>
        <dbReference type="ARBA" id="ARBA00022692"/>
    </source>
</evidence>
<dbReference type="GO" id="GO:0016020">
    <property type="term" value="C:membrane"/>
    <property type="evidence" value="ECO:0007669"/>
    <property type="project" value="UniProtKB-SubCell"/>
</dbReference>
<evidence type="ECO:0000256" key="4">
    <source>
        <dbReference type="ARBA" id="ARBA00023136"/>
    </source>
</evidence>
<keyword evidence="7" id="KW-0436">Ligase</keyword>
<accession>A0A2T3NSQ7</accession>
<keyword evidence="3 5" id="KW-1133">Transmembrane helix</keyword>
<dbReference type="PANTHER" id="PTHR37422">
    <property type="entry name" value="TEICHURONIC ACID BIOSYNTHESIS PROTEIN TUAE"/>
    <property type="match status" value="1"/>
</dbReference>
<proteinExistence type="predicted"/>
<keyword evidence="4 5" id="KW-0472">Membrane</keyword>
<dbReference type="GO" id="GO:0016874">
    <property type="term" value="F:ligase activity"/>
    <property type="evidence" value="ECO:0007669"/>
    <property type="project" value="UniProtKB-KW"/>
</dbReference>
<dbReference type="AlphaFoldDB" id="A0A2T3NSQ7"/>
<feature type="transmembrane region" description="Helical" evidence="5">
    <location>
        <begin position="120"/>
        <end position="140"/>
    </location>
</feature>
<evidence type="ECO:0000256" key="1">
    <source>
        <dbReference type="ARBA" id="ARBA00004141"/>
    </source>
</evidence>
<dbReference type="EMBL" id="PYMA01000007">
    <property type="protein sequence ID" value="PSW19282.1"/>
    <property type="molecule type" value="Genomic_DNA"/>
</dbReference>
<organism evidence="7 8">
    <name type="scientific">Photobacterium sanctipauli</name>
    <dbReference type="NCBI Taxonomy" id="1342794"/>
    <lineage>
        <taxon>Bacteria</taxon>
        <taxon>Pseudomonadati</taxon>
        <taxon>Pseudomonadota</taxon>
        <taxon>Gammaproteobacteria</taxon>
        <taxon>Vibrionales</taxon>
        <taxon>Vibrionaceae</taxon>
        <taxon>Photobacterium</taxon>
    </lineage>
</organism>
<evidence type="ECO:0000313" key="8">
    <source>
        <dbReference type="Proteomes" id="UP000241771"/>
    </source>
</evidence>
<keyword evidence="8" id="KW-1185">Reference proteome</keyword>
<dbReference type="InterPro" id="IPR007016">
    <property type="entry name" value="O-antigen_ligase-rel_domated"/>
</dbReference>
<feature type="transmembrane region" description="Helical" evidence="5">
    <location>
        <begin position="38"/>
        <end position="57"/>
    </location>
</feature>
<protein>
    <submittedName>
        <fullName evidence="7">Ligase</fullName>
    </submittedName>
</protein>
<feature type="transmembrane region" description="Helical" evidence="5">
    <location>
        <begin position="69"/>
        <end position="90"/>
    </location>
</feature>
<dbReference type="InterPro" id="IPR051533">
    <property type="entry name" value="WaaL-like"/>
</dbReference>
<feature type="transmembrane region" description="Helical" evidence="5">
    <location>
        <begin position="160"/>
        <end position="180"/>
    </location>
</feature>
<feature type="transmembrane region" description="Helical" evidence="5">
    <location>
        <begin position="96"/>
        <end position="113"/>
    </location>
</feature>
<reference evidence="7 8" key="1">
    <citation type="submission" date="2018-01" db="EMBL/GenBank/DDBJ databases">
        <title>Whole genome sequencing of Histamine producing bacteria.</title>
        <authorList>
            <person name="Butler K."/>
        </authorList>
    </citation>
    <scope>NUCLEOTIDE SEQUENCE [LARGE SCALE GENOMIC DNA]</scope>
    <source>
        <strain evidence="7 8">DSM 100436</strain>
    </source>
</reference>
<keyword evidence="2 5" id="KW-0812">Transmembrane</keyword>
<comment type="caution">
    <text evidence="7">The sequence shown here is derived from an EMBL/GenBank/DDBJ whole genome shotgun (WGS) entry which is preliminary data.</text>
</comment>
<evidence type="ECO:0000256" key="5">
    <source>
        <dbReference type="SAM" id="Phobius"/>
    </source>
</evidence>
<feature type="domain" description="O-antigen ligase-related" evidence="6">
    <location>
        <begin position="196"/>
        <end position="310"/>
    </location>
</feature>
<evidence type="ECO:0000313" key="7">
    <source>
        <dbReference type="EMBL" id="PSW19282.1"/>
    </source>
</evidence>
<evidence type="ECO:0000259" key="6">
    <source>
        <dbReference type="Pfam" id="PF04932"/>
    </source>
</evidence>
<sequence length="319" mass="35043">MLRIHQHQLSAIAEQRLGIAIGLLAASFPALLLASGKAYNYAPLALLLIAIPVLLLCKKVSISNEIKRVSIAFSLYFLIVLATLLIHGGSLSEADMPSRMLLAIPILLLLLAYPPKSEWLITSFAIGAIVAGIVALHHIYFLEAPRAYDGKFELTKGYMAIQSGNMAMSLAVFSVIGWFYSLEKGKIKTSVAFILAAALGLTGSLLSGSRGGWVFAPIVIAFVIYQYRYLLSKKVCTCGFIALFITLYFGYPLAEARATRAVTQISNYITNDANSTSVGARFEMWKSAWYSFTESPVLGPGYIEREALKQRQVEEHRLY</sequence>
<dbReference type="RefSeq" id="WP_107272060.1">
    <property type="nucleotide sequence ID" value="NZ_PYMA01000007.1"/>
</dbReference>
<gene>
    <name evidence="7" type="ORF">C9I98_12990</name>
</gene>
<dbReference type="PANTHER" id="PTHR37422:SF17">
    <property type="entry name" value="O-ANTIGEN LIGASE"/>
    <property type="match status" value="1"/>
</dbReference>